<comment type="similarity">
    <text evidence="1">Belongs to the enoyl-CoA hydratase/isomerase family.</text>
</comment>
<comment type="caution">
    <text evidence="2">The sequence shown here is derived from an EMBL/GenBank/DDBJ whole genome shotgun (WGS) entry which is preliminary data.</text>
</comment>
<dbReference type="STRING" id="45607.A0A2T0FCJ3"/>
<keyword evidence="2" id="KW-0413">Isomerase</keyword>
<dbReference type="GO" id="GO:0051750">
    <property type="term" value="F:delta(3,5)-delta(2,4)-dienoyl-CoA isomerase activity"/>
    <property type="evidence" value="ECO:0007669"/>
    <property type="project" value="TreeGrafter"/>
</dbReference>
<dbReference type="Gene3D" id="3.90.226.10">
    <property type="entry name" value="2-enoyl-CoA Hydratase, Chain A, domain 1"/>
    <property type="match status" value="1"/>
</dbReference>
<evidence type="ECO:0000313" key="3">
    <source>
        <dbReference type="Proteomes" id="UP000238350"/>
    </source>
</evidence>
<dbReference type="OrthoDB" id="14970at2759"/>
<proteinExistence type="inferred from homology"/>
<dbReference type="PANTHER" id="PTHR43149">
    <property type="entry name" value="ENOYL-COA HYDRATASE"/>
    <property type="match status" value="1"/>
</dbReference>
<name>A0A2T0FCJ3_9ASCO</name>
<accession>A0A2T0FCJ3</accession>
<organism evidence="2 3">
    <name type="scientific">Wickerhamiella sorbophila</name>
    <dbReference type="NCBI Taxonomy" id="45607"/>
    <lineage>
        <taxon>Eukaryota</taxon>
        <taxon>Fungi</taxon>
        <taxon>Dikarya</taxon>
        <taxon>Ascomycota</taxon>
        <taxon>Saccharomycotina</taxon>
        <taxon>Dipodascomycetes</taxon>
        <taxon>Dipodascales</taxon>
        <taxon>Trichomonascaceae</taxon>
        <taxon>Wickerhamiella</taxon>
    </lineage>
</organism>
<dbReference type="GeneID" id="36514054"/>
<dbReference type="InterPro" id="IPR045002">
    <property type="entry name" value="Ech1-like"/>
</dbReference>
<reference evidence="2 3" key="1">
    <citation type="submission" date="2017-04" db="EMBL/GenBank/DDBJ databases">
        <title>Genome sequencing of [Candida] sorbophila.</title>
        <authorList>
            <person name="Ahn J.O."/>
        </authorList>
    </citation>
    <scope>NUCLEOTIDE SEQUENCE [LARGE SCALE GENOMIC DNA]</scope>
    <source>
        <strain evidence="2 3">DS02</strain>
    </source>
</reference>
<dbReference type="CDD" id="cd06558">
    <property type="entry name" value="crotonase-like"/>
    <property type="match status" value="1"/>
</dbReference>
<dbReference type="SUPFAM" id="SSF52096">
    <property type="entry name" value="ClpP/crotonase"/>
    <property type="match status" value="1"/>
</dbReference>
<dbReference type="InterPro" id="IPR001753">
    <property type="entry name" value="Enoyl-CoA_hydra/iso"/>
</dbReference>
<evidence type="ECO:0000313" key="2">
    <source>
        <dbReference type="EMBL" id="PRT52685.1"/>
    </source>
</evidence>
<dbReference type="Proteomes" id="UP000238350">
    <property type="component" value="Unassembled WGS sequence"/>
</dbReference>
<evidence type="ECO:0000256" key="1">
    <source>
        <dbReference type="ARBA" id="ARBA00005254"/>
    </source>
</evidence>
<keyword evidence="3" id="KW-1185">Reference proteome</keyword>
<gene>
    <name evidence="2" type="ORF">B9G98_00305</name>
</gene>
<sequence>MSYSNLEFHEVRLSEEGVLHVEINRPDRLNAMNEPCWTEYGKIFAQAARDSDVRAVVVNGVGRAFCAGLDVVDSAQGFAERQQMDTARAGLKLGEHIRDFQLALHQAHLINKPVIGVAHGPCIGLGIDLLTTFDVRFAAKDALFSVREIVIGMAADIGTLQRLPKIVGSLGWVKDVCFSGRNFQVDEAIAQGFIQRAYDSRDDAVNAALEYAKELCKFSPVAMWGTKRSINYAIDHTTLLKER</sequence>
<protein>
    <submittedName>
        <fullName evidence="2">Delta(3,5)-Delta(2,4)-dienoyl-CoA isomerase, mitochondrial</fullName>
    </submittedName>
</protein>
<dbReference type="PANTHER" id="PTHR43149:SF1">
    <property type="entry name" value="DELTA(3,5)-DELTA(2,4)-DIENOYL-COA ISOMERASE, MITOCHONDRIAL"/>
    <property type="match status" value="1"/>
</dbReference>
<dbReference type="GO" id="GO:0005739">
    <property type="term" value="C:mitochondrion"/>
    <property type="evidence" value="ECO:0007669"/>
    <property type="project" value="TreeGrafter"/>
</dbReference>
<dbReference type="InterPro" id="IPR029045">
    <property type="entry name" value="ClpP/crotonase-like_dom_sf"/>
</dbReference>
<dbReference type="AlphaFoldDB" id="A0A2T0FCJ3"/>
<dbReference type="EMBL" id="NDIQ01000001">
    <property type="protein sequence ID" value="PRT52685.1"/>
    <property type="molecule type" value="Genomic_DNA"/>
</dbReference>
<dbReference type="Pfam" id="PF00378">
    <property type="entry name" value="ECH_1"/>
    <property type="match status" value="1"/>
</dbReference>
<dbReference type="RefSeq" id="XP_024662631.1">
    <property type="nucleotide sequence ID" value="XM_024806863.1"/>
</dbReference>